<dbReference type="SUPFAM" id="SSF51445">
    <property type="entry name" value="(Trans)glycosidases"/>
    <property type="match status" value="1"/>
</dbReference>
<organism evidence="6 7">
    <name type="scientific">Acrobeloides nanus</name>
    <dbReference type="NCBI Taxonomy" id="290746"/>
    <lineage>
        <taxon>Eukaryota</taxon>
        <taxon>Metazoa</taxon>
        <taxon>Ecdysozoa</taxon>
        <taxon>Nematoda</taxon>
        <taxon>Chromadorea</taxon>
        <taxon>Rhabditida</taxon>
        <taxon>Tylenchina</taxon>
        <taxon>Cephalobomorpha</taxon>
        <taxon>Cephaloboidea</taxon>
        <taxon>Cephalobidae</taxon>
        <taxon>Acrobeloides</taxon>
    </lineage>
</organism>
<keyword evidence="3 4" id="KW-0326">Glycosidase</keyword>
<dbReference type="Proteomes" id="UP000887540">
    <property type="component" value="Unplaced"/>
</dbReference>
<protein>
    <submittedName>
        <fullName evidence="7">Glycoside hydrolase family 5 domain-containing protein</fullName>
    </submittedName>
</protein>
<evidence type="ECO:0000313" key="7">
    <source>
        <dbReference type="WBParaSite" id="ACRNAN_scaffold2865.g15753.t1"/>
    </source>
</evidence>
<dbReference type="GO" id="GO:0004553">
    <property type="term" value="F:hydrolase activity, hydrolyzing O-glycosyl compounds"/>
    <property type="evidence" value="ECO:0007669"/>
    <property type="project" value="InterPro"/>
</dbReference>
<reference evidence="7" key="1">
    <citation type="submission" date="2022-11" db="UniProtKB">
        <authorList>
            <consortium name="WormBaseParasite"/>
        </authorList>
    </citation>
    <scope>IDENTIFICATION</scope>
</reference>
<dbReference type="PROSITE" id="PS00659">
    <property type="entry name" value="GLYCOSYL_HYDROL_F5"/>
    <property type="match status" value="1"/>
</dbReference>
<dbReference type="InterPro" id="IPR018087">
    <property type="entry name" value="Glyco_hydro_5_CS"/>
</dbReference>
<name>A0A914DJD2_9BILA</name>
<keyword evidence="2 4" id="KW-0378">Hydrolase</keyword>
<feature type="domain" description="Glycoside hydrolase family 5" evidence="5">
    <location>
        <begin position="1"/>
        <end position="135"/>
    </location>
</feature>
<dbReference type="WBParaSite" id="ACRNAN_scaffold2865.g15753.t1">
    <property type="protein sequence ID" value="ACRNAN_scaffold2865.g15753.t1"/>
    <property type="gene ID" value="ACRNAN_scaffold2865.g15753"/>
</dbReference>
<evidence type="ECO:0000259" key="5">
    <source>
        <dbReference type="Pfam" id="PF00150"/>
    </source>
</evidence>
<proteinExistence type="inferred from homology"/>
<evidence type="ECO:0000256" key="2">
    <source>
        <dbReference type="ARBA" id="ARBA00022801"/>
    </source>
</evidence>
<dbReference type="Pfam" id="PF00150">
    <property type="entry name" value="Cellulase"/>
    <property type="match status" value="1"/>
</dbReference>
<sequence>MQQLKCAWNSNAVRIPLIIDGEGYSKNPAVEYPKVVTAIEAAISTGIYIIVDWHAFSDRLDIAVPFFKNISKLYGQYPHVLYETYNEPSWADSWTNLTAYHTAIINAIRANDPDNIIIVDQNKISYLAWTLSTRLSTTPSDQGCFFALKAGASVSQVGNSSYWSDYGAYVNQKLRATNNGIVC</sequence>
<evidence type="ECO:0000256" key="1">
    <source>
        <dbReference type="ARBA" id="ARBA00005641"/>
    </source>
</evidence>
<evidence type="ECO:0000256" key="3">
    <source>
        <dbReference type="ARBA" id="ARBA00023295"/>
    </source>
</evidence>
<dbReference type="InterPro" id="IPR001547">
    <property type="entry name" value="Glyco_hydro_5"/>
</dbReference>
<comment type="similarity">
    <text evidence="1 4">Belongs to the glycosyl hydrolase 5 (cellulase A) family.</text>
</comment>
<accession>A0A914DJD2</accession>
<dbReference type="Gene3D" id="3.20.20.80">
    <property type="entry name" value="Glycosidases"/>
    <property type="match status" value="1"/>
</dbReference>
<evidence type="ECO:0000256" key="4">
    <source>
        <dbReference type="RuleBase" id="RU361153"/>
    </source>
</evidence>
<dbReference type="AlphaFoldDB" id="A0A914DJD2"/>
<evidence type="ECO:0000313" key="6">
    <source>
        <dbReference type="Proteomes" id="UP000887540"/>
    </source>
</evidence>
<dbReference type="PANTHER" id="PTHR34142:SF1">
    <property type="entry name" value="GLYCOSIDE HYDROLASE FAMILY 5 DOMAIN-CONTAINING PROTEIN"/>
    <property type="match status" value="1"/>
</dbReference>
<dbReference type="InterPro" id="IPR017853">
    <property type="entry name" value="GH"/>
</dbReference>
<dbReference type="PANTHER" id="PTHR34142">
    <property type="entry name" value="ENDO-BETA-1,4-GLUCANASE A"/>
    <property type="match status" value="1"/>
</dbReference>
<keyword evidence="6" id="KW-1185">Reference proteome</keyword>
<dbReference type="GO" id="GO:0000272">
    <property type="term" value="P:polysaccharide catabolic process"/>
    <property type="evidence" value="ECO:0007669"/>
    <property type="project" value="InterPro"/>
</dbReference>